<dbReference type="Gene3D" id="3.20.20.80">
    <property type="entry name" value="Glycosidases"/>
    <property type="match status" value="1"/>
</dbReference>
<dbReference type="EMBL" id="JARBDR010000921">
    <property type="protein sequence ID" value="KAJ8298792.1"/>
    <property type="molecule type" value="Genomic_DNA"/>
</dbReference>
<evidence type="ECO:0000259" key="12">
    <source>
        <dbReference type="Pfam" id="PF02057"/>
    </source>
</evidence>
<dbReference type="Gene3D" id="2.60.120.560">
    <property type="entry name" value="Exo-inulinase, domain 1"/>
    <property type="match status" value="1"/>
</dbReference>
<evidence type="ECO:0000256" key="3">
    <source>
        <dbReference type="ARBA" id="ARBA00022729"/>
    </source>
</evidence>
<evidence type="ECO:0000313" key="16">
    <source>
        <dbReference type="Proteomes" id="UP001217089"/>
    </source>
</evidence>
<dbReference type="PRINTS" id="PR00850">
    <property type="entry name" value="GLHYDRLASE59"/>
</dbReference>
<dbReference type="InterPro" id="IPR049161">
    <property type="entry name" value="GH59_cat"/>
</dbReference>
<evidence type="ECO:0000256" key="10">
    <source>
        <dbReference type="ARBA" id="ARBA00023295"/>
    </source>
</evidence>
<feature type="non-terminal residue" evidence="15">
    <location>
        <position position="598"/>
    </location>
</feature>
<keyword evidence="8" id="KW-1015">Disulfide bond</keyword>
<keyword evidence="3" id="KW-0732">Signal</keyword>
<organism evidence="15 16">
    <name type="scientific">Tegillarca granosa</name>
    <name type="common">Malaysian cockle</name>
    <name type="synonym">Anadara granosa</name>
    <dbReference type="NCBI Taxonomy" id="220873"/>
    <lineage>
        <taxon>Eukaryota</taxon>
        <taxon>Metazoa</taxon>
        <taxon>Spiralia</taxon>
        <taxon>Lophotrochozoa</taxon>
        <taxon>Mollusca</taxon>
        <taxon>Bivalvia</taxon>
        <taxon>Autobranchia</taxon>
        <taxon>Pteriomorphia</taxon>
        <taxon>Arcoida</taxon>
        <taxon>Arcoidea</taxon>
        <taxon>Arcidae</taxon>
        <taxon>Tegillarca</taxon>
    </lineage>
</organism>
<feature type="domain" description="Glycosyl hydrolase family 59 catalytic" evidence="12">
    <location>
        <begin position="27"/>
        <end position="320"/>
    </location>
</feature>
<dbReference type="Pfam" id="PF02057">
    <property type="entry name" value="Glyco_hydro_59"/>
    <property type="match status" value="1"/>
</dbReference>
<evidence type="ECO:0000256" key="2">
    <source>
        <dbReference type="ARBA" id="ARBA00012657"/>
    </source>
</evidence>
<evidence type="ECO:0000313" key="15">
    <source>
        <dbReference type="EMBL" id="KAJ8298792.1"/>
    </source>
</evidence>
<evidence type="ECO:0000259" key="14">
    <source>
        <dbReference type="Pfam" id="PF21708"/>
    </source>
</evidence>
<evidence type="ECO:0000256" key="1">
    <source>
        <dbReference type="ARBA" id="ARBA00005637"/>
    </source>
</evidence>
<dbReference type="Pfam" id="PF21708">
    <property type="entry name" value="Glyco_hydro_59_C"/>
    <property type="match status" value="2"/>
</dbReference>
<feature type="domain" description="Glycosyl hydrolase family 59 C-terminal lectin" evidence="14">
    <location>
        <begin position="525"/>
        <end position="594"/>
    </location>
</feature>
<dbReference type="PANTHER" id="PTHR15172:SF1">
    <property type="entry name" value="GALACTOCEREBROSIDASE"/>
    <property type="match status" value="1"/>
</dbReference>
<evidence type="ECO:0000256" key="6">
    <source>
        <dbReference type="ARBA" id="ARBA00022963"/>
    </source>
</evidence>
<feature type="domain" description="Glycosyl hydrolase family 59 central" evidence="13">
    <location>
        <begin position="332"/>
        <end position="363"/>
    </location>
</feature>
<dbReference type="InterPro" id="IPR049162">
    <property type="entry name" value="GH59_C"/>
</dbReference>
<dbReference type="InterPro" id="IPR017853">
    <property type="entry name" value="GH"/>
</dbReference>
<evidence type="ECO:0000259" key="13">
    <source>
        <dbReference type="Pfam" id="PF17387"/>
    </source>
</evidence>
<sequence length="598" mass="65786">MFILVVAFLSCVNAYVIDDSSGTSRRFDGIGGLSGGGATSKLLVNYPQPQRDQILDYLFKPNFGASLHILKVEIGGDAQSTDGTEASHMHNSWDENYKRGYEWWLMVEAKKRNPDILLYGLPWAFPGWVGSGSRSPYLNPELTASYIVKWILGAKQYYNLTIDYVGIWNERPYDIKYIKVLRNSLDNAGLSHTRIVAADSNWGISDDILKDTQLAAAIDFIGVHYPGTNSDDAAKQTGKQLWASEDYSTKNDNVGGGCWARILNQNYVNGLMTSTISWNLIASYYEALPYARDGLMTADSPWSGFYVVESPIWLSAHTTQFTTPGWKYLPHDKGVGKLSNGGSFVSFVSPDLKDLTVVIETMASIKELNVWYSKLGFKGQATTMFQDRKPVQVVNGQITLSLGLDEVYTLTTLTIGQKGSYPLPPPQKPFPLPYTEDFENYDISAEPGNLAQQSGSFEIVMSTDSHKQILQQMVTEKPTSWCAAEKLNRSINIIGNSSWYDMISTMNNIFIQSDVSLGAVNGTSGRTAVLSNGTADVNKGWNTIGLLVKGTKAVGSLNKKQLFSVSIPGFPSNGFVGIGTDTFGIANFDNILITDITE</sequence>
<keyword evidence="9" id="KW-0325">Glycoprotein</keyword>
<dbReference type="Proteomes" id="UP001217089">
    <property type="component" value="Unassembled WGS sequence"/>
</dbReference>
<keyword evidence="5" id="KW-0746">Sphingolipid metabolism</keyword>
<keyword evidence="7" id="KW-0443">Lipid metabolism</keyword>
<dbReference type="InterPro" id="IPR013785">
    <property type="entry name" value="Aldolase_TIM"/>
</dbReference>
<keyword evidence="4" id="KW-0378">Hydrolase</keyword>
<dbReference type="SUPFAM" id="SSF51445">
    <property type="entry name" value="(Trans)glycosidases"/>
    <property type="match status" value="1"/>
</dbReference>
<feature type="domain" description="Glycosyl hydrolase family 59 C-terminal lectin" evidence="14">
    <location>
        <begin position="452"/>
        <end position="514"/>
    </location>
</feature>
<comment type="similarity">
    <text evidence="1">Belongs to the glycosyl hydrolase 59 family.</text>
</comment>
<dbReference type="PANTHER" id="PTHR15172">
    <property type="entry name" value="GALACTOCEREBROSIDASE"/>
    <property type="match status" value="1"/>
</dbReference>
<reference evidence="15 16" key="1">
    <citation type="submission" date="2022-12" db="EMBL/GenBank/DDBJ databases">
        <title>Chromosome-level genome of Tegillarca granosa.</title>
        <authorList>
            <person name="Kim J."/>
        </authorList>
    </citation>
    <scope>NUCLEOTIDE SEQUENCE [LARGE SCALE GENOMIC DNA]</scope>
    <source>
        <strain evidence="15">Teg-2019</strain>
        <tissue evidence="15">Adductor muscle</tissue>
    </source>
</reference>
<gene>
    <name evidence="15" type="ORF">KUTeg_022852</name>
</gene>
<evidence type="ECO:0000256" key="7">
    <source>
        <dbReference type="ARBA" id="ARBA00023098"/>
    </source>
</evidence>
<evidence type="ECO:0000256" key="9">
    <source>
        <dbReference type="ARBA" id="ARBA00023180"/>
    </source>
</evidence>
<keyword evidence="16" id="KW-1185">Reference proteome</keyword>
<dbReference type="Gene3D" id="3.20.20.70">
    <property type="entry name" value="Aldolase class I"/>
    <property type="match status" value="1"/>
</dbReference>
<accession>A0ABQ9E0L6</accession>
<dbReference type="EC" id="3.2.1.46" evidence="2"/>
<evidence type="ECO:0000256" key="8">
    <source>
        <dbReference type="ARBA" id="ARBA00023157"/>
    </source>
</evidence>
<keyword evidence="10" id="KW-0326">Glycosidase</keyword>
<dbReference type="Pfam" id="PF17387">
    <property type="entry name" value="Glyco_hydro_59M"/>
    <property type="match status" value="2"/>
</dbReference>
<name>A0ABQ9E0L6_TEGGR</name>
<evidence type="ECO:0000256" key="5">
    <source>
        <dbReference type="ARBA" id="ARBA00022919"/>
    </source>
</evidence>
<evidence type="ECO:0000256" key="4">
    <source>
        <dbReference type="ARBA" id="ARBA00022801"/>
    </source>
</evidence>
<dbReference type="InterPro" id="IPR001286">
    <property type="entry name" value="Glyco_hydro_59"/>
</dbReference>
<protein>
    <recommendedName>
        <fullName evidence="2">galactosylceramidase</fullName>
        <ecNumber evidence="2">3.2.1.46</ecNumber>
    </recommendedName>
    <alternativeName>
        <fullName evidence="11">Galactosylceramidase</fullName>
    </alternativeName>
</protein>
<keyword evidence="6" id="KW-0442">Lipid degradation</keyword>
<proteinExistence type="inferred from homology"/>
<comment type="caution">
    <text evidence="15">The sequence shown here is derived from an EMBL/GenBank/DDBJ whole genome shotgun (WGS) entry which is preliminary data.</text>
</comment>
<evidence type="ECO:0000256" key="11">
    <source>
        <dbReference type="ARBA" id="ARBA00033098"/>
    </source>
</evidence>
<dbReference type="InterPro" id="IPR035394">
    <property type="entry name" value="Glyco_hydro_59_dom"/>
</dbReference>
<feature type="domain" description="Glycosyl hydrolase family 59 central" evidence="13">
    <location>
        <begin position="364"/>
        <end position="417"/>
    </location>
</feature>